<dbReference type="OrthoDB" id="1160676at2"/>
<name>A0A504IT86_9FLAO</name>
<gene>
    <name evidence="2" type="ORF">FHK87_24105</name>
</gene>
<dbReference type="PROSITE" id="PS51257">
    <property type="entry name" value="PROKAR_LIPOPROTEIN"/>
    <property type="match status" value="1"/>
</dbReference>
<reference evidence="2 3" key="1">
    <citation type="submission" date="2019-06" db="EMBL/GenBank/DDBJ databases">
        <authorList>
            <person name="Meng X."/>
        </authorList>
    </citation>
    <scope>NUCLEOTIDE SEQUENCE [LARGE SCALE GENOMIC DNA]</scope>
    <source>
        <strain evidence="2 3">M625</strain>
    </source>
</reference>
<sequence length="250" mass="29052">MAYLKKITTITLVGVLLLSCMVKAQNSKSTTKIDKMKDQEIVNVALLYIKDGEEARFEKYKKKGGAILEKYGGKIERIIKPKMLVKGKLEMPDEIHFASYPNIEVFNKFNKDSEYIKIRNEYATPALKDISIFTSKNTDFEFKKEIGDQTKTYGVALIYFNEGEKYVKQFEEYHNDACAIMPEFGTHFERFIAPFQSKGNIEQPDEIHRFYFDSKEGLQQMGTDERMQALFPKRDASLRKLYFFIGESNL</sequence>
<dbReference type="AlphaFoldDB" id="A0A504IT86"/>
<organism evidence="2 3">
    <name type="scientific">Aquimarina algicola</name>
    <dbReference type="NCBI Taxonomy" id="2589995"/>
    <lineage>
        <taxon>Bacteria</taxon>
        <taxon>Pseudomonadati</taxon>
        <taxon>Bacteroidota</taxon>
        <taxon>Flavobacteriia</taxon>
        <taxon>Flavobacteriales</taxon>
        <taxon>Flavobacteriaceae</taxon>
        <taxon>Aquimarina</taxon>
    </lineage>
</organism>
<evidence type="ECO:0008006" key="4">
    <source>
        <dbReference type="Google" id="ProtNLM"/>
    </source>
</evidence>
<keyword evidence="1" id="KW-0732">Signal</keyword>
<dbReference type="RefSeq" id="WP_140597449.1">
    <property type="nucleotide sequence ID" value="NZ_VFWZ01000010.1"/>
</dbReference>
<comment type="caution">
    <text evidence="2">The sequence shown here is derived from an EMBL/GenBank/DDBJ whole genome shotgun (WGS) entry which is preliminary data.</text>
</comment>
<feature type="signal peptide" evidence="1">
    <location>
        <begin position="1"/>
        <end position="24"/>
    </location>
</feature>
<feature type="chain" id="PRO_5021313241" description="DUF1330 domain-containing protein" evidence="1">
    <location>
        <begin position="25"/>
        <end position="250"/>
    </location>
</feature>
<evidence type="ECO:0000313" key="2">
    <source>
        <dbReference type="EMBL" id="TPN81687.1"/>
    </source>
</evidence>
<keyword evidence="3" id="KW-1185">Reference proteome</keyword>
<evidence type="ECO:0000256" key="1">
    <source>
        <dbReference type="SAM" id="SignalP"/>
    </source>
</evidence>
<proteinExistence type="predicted"/>
<protein>
    <recommendedName>
        <fullName evidence="4">DUF1330 domain-containing protein</fullName>
    </recommendedName>
</protein>
<accession>A0A504IT86</accession>
<dbReference type="Gene3D" id="3.30.70.100">
    <property type="match status" value="1"/>
</dbReference>
<dbReference type="Proteomes" id="UP000315540">
    <property type="component" value="Unassembled WGS sequence"/>
</dbReference>
<evidence type="ECO:0000313" key="3">
    <source>
        <dbReference type="Proteomes" id="UP000315540"/>
    </source>
</evidence>
<dbReference type="EMBL" id="VFWZ01000010">
    <property type="protein sequence ID" value="TPN81687.1"/>
    <property type="molecule type" value="Genomic_DNA"/>
</dbReference>